<accession>A0A0C9VXQ7</accession>
<protein>
    <submittedName>
        <fullName evidence="2">Uncharacterized protein</fullName>
    </submittedName>
</protein>
<keyword evidence="3" id="KW-1185">Reference proteome</keyword>
<evidence type="ECO:0000256" key="1">
    <source>
        <dbReference type="SAM" id="MobiDB-lite"/>
    </source>
</evidence>
<feature type="region of interest" description="Disordered" evidence="1">
    <location>
        <begin position="236"/>
        <end position="255"/>
    </location>
</feature>
<gene>
    <name evidence="2" type="ORF">M422DRAFT_252949</name>
</gene>
<reference evidence="2 3" key="1">
    <citation type="submission" date="2014-06" db="EMBL/GenBank/DDBJ databases">
        <title>Evolutionary Origins and Diversification of the Mycorrhizal Mutualists.</title>
        <authorList>
            <consortium name="DOE Joint Genome Institute"/>
            <consortium name="Mycorrhizal Genomics Consortium"/>
            <person name="Kohler A."/>
            <person name="Kuo A."/>
            <person name="Nagy L.G."/>
            <person name="Floudas D."/>
            <person name="Copeland A."/>
            <person name="Barry K.W."/>
            <person name="Cichocki N."/>
            <person name="Veneault-Fourrey C."/>
            <person name="LaButti K."/>
            <person name="Lindquist E.A."/>
            <person name="Lipzen A."/>
            <person name="Lundell T."/>
            <person name="Morin E."/>
            <person name="Murat C."/>
            <person name="Riley R."/>
            <person name="Ohm R."/>
            <person name="Sun H."/>
            <person name="Tunlid A."/>
            <person name="Henrissat B."/>
            <person name="Grigoriev I.V."/>
            <person name="Hibbett D.S."/>
            <person name="Martin F."/>
        </authorList>
    </citation>
    <scope>NUCLEOTIDE SEQUENCE [LARGE SCALE GENOMIC DNA]</scope>
    <source>
        <strain evidence="2 3">SS14</strain>
    </source>
</reference>
<proteinExistence type="predicted"/>
<dbReference type="Proteomes" id="UP000054279">
    <property type="component" value="Unassembled WGS sequence"/>
</dbReference>
<evidence type="ECO:0000313" key="2">
    <source>
        <dbReference type="EMBL" id="KIJ43705.1"/>
    </source>
</evidence>
<feature type="compositionally biased region" description="Low complexity" evidence="1">
    <location>
        <begin position="217"/>
        <end position="229"/>
    </location>
</feature>
<feature type="region of interest" description="Disordered" evidence="1">
    <location>
        <begin position="210"/>
        <end position="229"/>
    </location>
</feature>
<name>A0A0C9VXQ7_SPHS4</name>
<dbReference type="HOGENOM" id="CLU_054440_0_0_1"/>
<sequence length="310" mass="35192">MPRLNSNPYSAQRRSLRRPVLDINLAHIRAESQALREERFRSEREWQARTTELLFYDQYCGEVVEYAYPAFNGVRILPHRVEQYNSKQRQNFACWCGQYSPSCPVFVNTHMVEEGDEFLTYASCHTCGLSVCFNNKYYNAISDSSYPGFHKDSETMAIPSKPEMMPRELTLNYHSYRPYRRPSGFATRSGYPRACSIIKHSIADPKRYVTPPPPRGLSNSSPPSTTTLLTRCLGKKPARSPSRFMTLDSPSSSVMEGAVAGPSRFNSSFEGPSSARLSSSQFADNDDVLVYCTVCLKYATLTHRCISPEY</sequence>
<dbReference type="AlphaFoldDB" id="A0A0C9VXQ7"/>
<dbReference type="EMBL" id="KN837121">
    <property type="protein sequence ID" value="KIJ43705.1"/>
    <property type="molecule type" value="Genomic_DNA"/>
</dbReference>
<organism evidence="2 3">
    <name type="scientific">Sphaerobolus stellatus (strain SS14)</name>
    <dbReference type="NCBI Taxonomy" id="990650"/>
    <lineage>
        <taxon>Eukaryota</taxon>
        <taxon>Fungi</taxon>
        <taxon>Dikarya</taxon>
        <taxon>Basidiomycota</taxon>
        <taxon>Agaricomycotina</taxon>
        <taxon>Agaricomycetes</taxon>
        <taxon>Phallomycetidae</taxon>
        <taxon>Geastrales</taxon>
        <taxon>Sphaerobolaceae</taxon>
        <taxon>Sphaerobolus</taxon>
    </lineage>
</organism>
<evidence type="ECO:0000313" key="3">
    <source>
        <dbReference type="Proteomes" id="UP000054279"/>
    </source>
</evidence>